<evidence type="ECO:0000313" key="3">
    <source>
        <dbReference type="EMBL" id="CAJ0586031.1"/>
    </source>
</evidence>
<proteinExistence type="inferred from homology"/>
<keyword evidence="4" id="KW-1185">Reference proteome</keyword>
<evidence type="ECO:0000256" key="1">
    <source>
        <dbReference type="ARBA" id="ARBA00006484"/>
    </source>
</evidence>
<dbReference type="SUPFAM" id="SSF51735">
    <property type="entry name" value="NAD(P)-binding Rossmann-fold domains"/>
    <property type="match status" value="1"/>
</dbReference>
<reference evidence="3" key="1">
    <citation type="submission" date="2023-06" db="EMBL/GenBank/DDBJ databases">
        <authorList>
            <person name="Delattre M."/>
        </authorList>
    </citation>
    <scope>NUCLEOTIDE SEQUENCE</scope>
    <source>
        <strain evidence="3">AF72</strain>
    </source>
</reference>
<dbReference type="EMBL" id="CATQJA010002707">
    <property type="protein sequence ID" value="CAJ0586031.1"/>
    <property type="molecule type" value="Genomic_DNA"/>
</dbReference>
<dbReference type="InterPro" id="IPR002347">
    <property type="entry name" value="SDR_fam"/>
</dbReference>
<dbReference type="PRINTS" id="PR00081">
    <property type="entry name" value="GDHRDH"/>
</dbReference>
<dbReference type="GO" id="GO:0050038">
    <property type="term" value="F:L-xylulose reductase (NADPH) activity"/>
    <property type="evidence" value="ECO:0007669"/>
    <property type="project" value="TreeGrafter"/>
</dbReference>
<dbReference type="GO" id="GO:0005997">
    <property type="term" value="P:xylulose metabolic process"/>
    <property type="evidence" value="ECO:0007669"/>
    <property type="project" value="TreeGrafter"/>
</dbReference>
<keyword evidence="2" id="KW-0521">NADP</keyword>
<dbReference type="InterPro" id="IPR036291">
    <property type="entry name" value="NAD(P)-bd_dom_sf"/>
</dbReference>
<evidence type="ECO:0000313" key="4">
    <source>
        <dbReference type="Proteomes" id="UP001177023"/>
    </source>
</evidence>
<dbReference type="AlphaFoldDB" id="A0AA36DGD0"/>
<evidence type="ECO:0000256" key="2">
    <source>
        <dbReference type="ARBA" id="ARBA00022857"/>
    </source>
</evidence>
<dbReference type="Proteomes" id="UP001177023">
    <property type="component" value="Unassembled WGS sequence"/>
</dbReference>
<sequence>MVTAGKSGGSIVNISSQASLRPIDGHLAYCSAKAGLDMATRVMAREWGPKGVRVNTVNPTVVLTDMGRENWSDAAKAGPMLAQIPLQRFAEPSEVTSAVLYLLSSASSMTTGAVLPVDGGWSAN</sequence>
<dbReference type="Gene3D" id="3.40.50.720">
    <property type="entry name" value="NAD(P)-binding Rossmann-like Domain"/>
    <property type="match status" value="1"/>
</dbReference>
<dbReference type="GO" id="GO:0004090">
    <property type="term" value="F:carbonyl reductase (NADPH) activity"/>
    <property type="evidence" value="ECO:0007669"/>
    <property type="project" value="TreeGrafter"/>
</dbReference>
<dbReference type="InterPro" id="IPR051737">
    <property type="entry name" value="L-xylulose/Carbonyl_redctase"/>
</dbReference>
<name>A0AA36DGD0_9BILA</name>
<dbReference type="Pfam" id="PF13561">
    <property type="entry name" value="adh_short_C2"/>
    <property type="match status" value="1"/>
</dbReference>
<feature type="non-terminal residue" evidence="3">
    <location>
        <position position="1"/>
    </location>
</feature>
<evidence type="ECO:0008006" key="5">
    <source>
        <dbReference type="Google" id="ProtNLM"/>
    </source>
</evidence>
<dbReference type="PANTHER" id="PTHR44252:SF3">
    <property type="entry name" value="D-ERYTHRULOSE REDUCTASE-RELATED"/>
    <property type="match status" value="1"/>
</dbReference>
<accession>A0AA36DGD0</accession>
<protein>
    <recommendedName>
        <fullName evidence="5">L-xylulose reductase</fullName>
    </recommendedName>
</protein>
<organism evidence="3 4">
    <name type="scientific">Mesorhabditis spiculigera</name>
    <dbReference type="NCBI Taxonomy" id="96644"/>
    <lineage>
        <taxon>Eukaryota</taxon>
        <taxon>Metazoa</taxon>
        <taxon>Ecdysozoa</taxon>
        <taxon>Nematoda</taxon>
        <taxon>Chromadorea</taxon>
        <taxon>Rhabditida</taxon>
        <taxon>Rhabditina</taxon>
        <taxon>Rhabditomorpha</taxon>
        <taxon>Rhabditoidea</taxon>
        <taxon>Rhabditidae</taxon>
        <taxon>Mesorhabditinae</taxon>
        <taxon>Mesorhabditis</taxon>
    </lineage>
</organism>
<comment type="caution">
    <text evidence="3">The sequence shown here is derived from an EMBL/GenBank/DDBJ whole genome shotgun (WGS) entry which is preliminary data.</text>
</comment>
<gene>
    <name evidence="3" type="ORF">MSPICULIGERA_LOCUS24039</name>
</gene>
<dbReference type="PANTHER" id="PTHR44252">
    <property type="entry name" value="D-ERYTHRULOSE REDUCTASE"/>
    <property type="match status" value="1"/>
</dbReference>
<dbReference type="GO" id="GO:0006006">
    <property type="term" value="P:glucose metabolic process"/>
    <property type="evidence" value="ECO:0007669"/>
    <property type="project" value="TreeGrafter"/>
</dbReference>
<comment type="similarity">
    <text evidence="1">Belongs to the short-chain dehydrogenases/reductases (SDR) family.</text>
</comment>